<reference evidence="4 5" key="1">
    <citation type="submission" date="2022-11" db="EMBL/GenBank/DDBJ databases">
        <title>Minimal conservation of predation-associated metabolite biosynthetic gene clusters underscores biosynthetic potential of Myxococcota including descriptions for ten novel species: Archangium lansinium sp. nov., Myxococcus landrumus sp. nov., Nannocystis bai.</title>
        <authorList>
            <person name="Ahearne A."/>
            <person name="Stevens C."/>
            <person name="Dowd S."/>
        </authorList>
    </citation>
    <scope>NUCLEOTIDE SEQUENCE [LARGE SCALE GENOMIC DNA]</scope>
    <source>
        <strain evidence="4 5">BB15-2</strain>
    </source>
</reference>
<organism evidence="4 5">
    <name type="scientific">Nannocystis bainbridge</name>
    <dbReference type="NCBI Taxonomy" id="2995303"/>
    <lineage>
        <taxon>Bacteria</taxon>
        <taxon>Pseudomonadati</taxon>
        <taxon>Myxococcota</taxon>
        <taxon>Polyangia</taxon>
        <taxon>Nannocystales</taxon>
        <taxon>Nannocystaceae</taxon>
        <taxon>Nannocystis</taxon>
    </lineage>
</organism>
<feature type="transmembrane region" description="Helical" evidence="2">
    <location>
        <begin position="51"/>
        <end position="70"/>
    </location>
</feature>
<keyword evidence="5" id="KW-1185">Reference proteome</keyword>
<dbReference type="InterPro" id="IPR053934">
    <property type="entry name" value="HTTM_dom"/>
</dbReference>
<proteinExistence type="predicted"/>
<gene>
    <name evidence="4" type="ORF">POL25_05280</name>
</gene>
<feature type="compositionally biased region" description="Basic and acidic residues" evidence="1">
    <location>
        <begin position="1"/>
        <end position="16"/>
    </location>
</feature>
<feature type="transmembrane region" description="Helical" evidence="2">
    <location>
        <begin position="244"/>
        <end position="269"/>
    </location>
</feature>
<dbReference type="Proteomes" id="UP001221686">
    <property type="component" value="Unassembled WGS sequence"/>
</dbReference>
<evidence type="ECO:0000256" key="2">
    <source>
        <dbReference type="SAM" id="Phobius"/>
    </source>
</evidence>
<feature type="region of interest" description="Disordered" evidence="1">
    <location>
        <begin position="1"/>
        <end position="22"/>
    </location>
</feature>
<keyword evidence="2" id="KW-0812">Transmembrane</keyword>
<feature type="transmembrane region" description="Helical" evidence="2">
    <location>
        <begin position="90"/>
        <end position="118"/>
    </location>
</feature>
<feature type="transmembrane region" description="Helical" evidence="2">
    <location>
        <begin position="149"/>
        <end position="168"/>
    </location>
</feature>
<dbReference type="EMBL" id="JAQNDL010000001">
    <property type="protein sequence ID" value="MDC0716292.1"/>
    <property type="molecule type" value="Genomic_DNA"/>
</dbReference>
<feature type="domain" description="HTTM" evidence="3">
    <location>
        <begin position="93"/>
        <end position="315"/>
    </location>
</feature>
<name>A0ABT5DRK8_9BACT</name>
<evidence type="ECO:0000256" key="1">
    <source>
        <dbReference type="SAM" id="MobiDB-lite"/>
    </source>
</evidence>
<protein>
    <submittedName>
        <fullName evidence="4">HTTM domain-containing protein</fullName>
    </submittedName>
</protein>
<dbReference type="Pfam" id="PF05090">
    <property type="entry name" value="HTTM"/>
    <property type="match status" value="1"/>
</dbReference>
<keyword evidence="2" id="KW-0472">Membrane</keyword>
<keyword evidence="2" id="KW-1133">Transmembrane helix</keyword>
<evidence type="ECO:0000259" key="3">
    <source>
        <dbReference type="Pfam" id="PF05090"/>
    </source>
</evidence>
<comment type="caution">
    <text evidence="4">The sequence shown here is derived from an EMBL/GenBank/DDBJ whole genome shotgun (WGS) entry which is preliminary data.</text>
</comment>
<evidence type="ECO:0000313" key="4">
    <source>
        <dbReference type="EMBL" id="MDC0716292.1"/>
    </source>
</evidence>
<sequence length="330" mass="35811">MKDTPSDATHAPKDMPLKPGPNGQGCSDMLSRAARAVDRWYRPVAAPERLAALRILVGGFAVAYLALRLPNLLGLHGLGGFRPVGVVSVLAAPLTTAAVIVQAVLALLLGLAFAFGLAFRVSGPAFAFVLLWVLSYRNAWGMIFHTENLLVLHTLALGCSPAADVWSLDARRARRRGAPEPVPSTRYGWPVRLLGLLTVGTYFVAGVAKLRLSGLGWATSDLLRNYIAYDNLRKHLLGDWYSPFGAWLVGHAWLFPPLATASLLLELLAPIALLGPRIARVWSLLAWGFHFGVWAIMAIFFPYPLLGLAFAPLFAVERLPLLRRLARSAG</sequence>
<evidence type="ECO:0000313" key="5">
    <source>
        <dbReference type="Proteomes" id="UP001221686"/>
    </source>
</evidence>
<feature type="transmembrane region" description="Helical" evidence="2">
    <location>
        <begin position="189"/>
        <end position="208"/>
    </location>
</feature>
<accession>A0ABT5DRK8</accession>
<feature type="transmembrane region" description="Helical" evidence="2">
    <location>
        <begin position="281"/>
        <end position="303"/>
    </location>
</feature>